<dbReference type="Proteomes" id="UP000243640">
    <property type="component" value="Unassembled WGS sequence"/>
</dbReference>
<dbReference type="EMBL" id="SODO01000015">
    <property type="protein sequence ID" value="TDW56328.1"/>
    <property type="molecule type" value="Genomic_DNA"/>
</dbReference>
<dbReference type="RefSeq" id="WP_094279126.1">
    <property type="nucleotide sequence ID" value="NZ_NQJF01000012.1"/>
</dbReference>
<accession>A0A235CG89</accession>
<dbReference type="EMBL" id="NQJF01000012">
    <property type="protein sequence ID" value="OYD22855.1"/>
    <property type="molecule type" value="Genomic_DNA"/>
</dbReference>
<evidence type="ECO:0008006" key="5">
    <source>
        <dbReference type="Google" id="ProtNLM"/>
    </source>
</evidence>
<evidence type="ECO:0000313" key="3">
    <source>
        <dbReference type="Proteomes" id="UP000243640"/>
    </source>
</evidence>
<proteinExistence type="predicted"/>
<evidence type="ECO:0000313" key="1">
    <source>
        <dbReference type="EMBL" id="OYD22855.1"/>
    </source>
</evidence>
<reference evidence="2 4" key="2">
    <citation type="submission" date="2019-03" db="EMBL/GenBank/DDBJ databases">
        <title>Genomic Encyclopedia of Archaeal and Bacterial Type Strains, Phase II (KMG-II): from individual species to whole genera.</title>
        <authorList>
            <person name="Goeker M."/>
        </authorList>
    </citation>
    <scope>NUCLEOTIDE SEQUENCE [LARGE SCALE GENOMIC DNA]</scope>
    <source>
        <strain evidence="2 4">DSM 15594</strain>
    </source>
</reference>
<comment type="caution">
    <text evidence="1">The sequence shown here is derived from an EMBL/GenBank/DDBJ whole genome shotgun (WGS) entry which is preliminary data.</text>
</comment>
<name>A0A235CG89_9GAMM</name>
<dbReference type="OrthoDB" id="5600669at2"/>
<evidence type="ECO:0000313" key="4">
    <source>
        <dbReference type="Proteomes" id="UP000295058"/>
    </source>
</evidence>
<organism evidence="1 3">
    <name type="scientific">Oceanimonas baumannii</name>
    <dbReference type="NCBI Taxonomy" id="129578"/>
    <lineage>
        <taxon>Bacteria</taxon>
        <taxon>Pseudomonadati</taxon>
        <taxon>Pseudomonadota</taxon>
        <taxon>Gammaproteobacteria</taxon>
        <taxon>Aeromonadales</taxon>
        <taxon>Aeromonadaceae</taxon>
        <taxon>Oceanimonas</taxon>
    </lineage>
</organism>
<dbReference type="AlphaFoldDB" id="A0A235CG89"/>
<protein>
    <recommendedName>
        <fullName evidence="5">DNA polymerase III subunit psi</fullName>
    </recommendedName>
</protein>
<sequence>MKPLQSRLWQFLDLPVWKCTHAERLPYAPVPDPILAGARLIIGRGCQLPNSLLRDLVIALAGVQPEIQDENAWLAAGRPGARIILGFNLTSSADGFSWQGTLPLSSSQKRELWHRLCDLNSEH</sequence>
<dbReference type="Proteomes" id="UP000295058">
    <property type="component" value="Unassembled WGS sequence"/>
</dbReference>
<evidence type="ECO:0000313" key="2">
    <source>
        <dbReference type="EMBL" id="TDW56328.1"/>
    </source>
</evidence>
<reference evidence="1 3" key="1">
    <citation type="submission" date="2017-08" db="EMBL/GenBank/DDBJ databases">
        <title>Draft Genome Sequence of the Marine Bacterium Oceanimonas baumannii ATCC 700832.</title>
        <authorList>
            <person name="Mcclelland W.D."/>
            <person name="Brennan M.A."/>
            <person name="Trachtenberg A.M."/>
            <person name="Maclea K.S."/>
        </authorList>
    </citation>
    <scope>NUCLEOTIDE SEQUENCE [LARGE SCALE GENOMIC DNA]</scope>
    <source>
        <strain evidence="1 3">ATCC 700832</strain>
    </source>
</reference>
<keyword evidence="4" id="KW-1185">Reference proteome</keyword>
<gene>
    <name evidence="1" type="ORF">B6S09_14035</name>
    <name evidence="2" type="ORF">LY04_03131</name>
</gene>